<dbReference type="EMBL" id="UYRV01001355">
    <property type="protein sequence ID" value="VDK46749.1"/>
    <property type="molecule type" value="Genomic_DNA"/>
</dbReference>
<sequence>MDPLLVQTNEAFRIREYPVRDGKCFVALHLLGGTHWALGVFDFPMRIAHVYDSLAYKYNYSSNYFENNEPAARSLWKKITDIPLEQIVIAGNEHVHSQVDHSSCGVFTCLYADRLANNIATKSEVATRSFLRSVRNLIDSRLRSCYVVDEADASGSVPLPRIYEQTLEKQCTLSFVENVSDEHLNNVDASEISVPGKLTKIDIQSKNSEIIIPPSRPTICVLPQSKN</sequence>
<organism evidence="5 6">
    <name type="scientific">Cylicostephanus goldi</name>
    <name type="common">Nematode worm</name>
    <dbReference type="NCBI Taxonomy" id="71465"/>
    <lineage>
        <taxon>Eukaryota</taxon>
        <taxon>Metazoa</taxon>
        <taxon>Ecdysozoa</taxon>
        <taxon>Nematoda</taxon>
        <taxon>Chromadorea</taxon>
        <taxon>Rhabditida</taxon>
        <taxon>Rhabditina</taxon>
        <taxon>Rhabditomorpha</taxon>
        <taxon>Strongyloidea</taxon>
        <taxon>Strongylidae</taxon>
        <taxon>Cylicostephanus</taxon>
    </lineage>
</organism>
<dbReference type="GO" id="GO:0008234">
    <property type="term" value="F:cysteine-type peptidase activity"/>
    <property type="evidence" value="ECO:0007669"/>
    <property type="project" value="InterPro"/>
</dbReference>
<keyword evidence="6" id="KW-1185">Reference proteome</keyword>
<evidence type="ECO:0000313" key="5">
    <source>
        <dbReference type="EMBL" id="VDK46749.1"/>
    </source>
</evidence>
<evidence type="ECO:0000256" key="2">
    <source>
        <dbReference type="ARBA" id="ARBA00022670"/>
    </source>
</evidence>
<dbReference type="InterPro" id="IPR003653">
    <property type="entry name" value="Peptidase_C48_C"/>
</dbReference>
<dbReference type="AlphaFoldDB" id="A0A3P6QDU0"/>
<feature type="domain" description="Ubiquitin-like protease family profile" evidence="4">
    <location>
        <begin position="1"/>
        <end position="115"/>
    </location>
</feature>
<dbReference type="Gene3D" id="3.40.395.10">
    <property type="entry name" value="Adenoviral Proteinase, Chain A"/>
    <property type="match status" value="1"/>
</dbReference>
<protein>
    <recommendedName>
        <fullName evidence="4">Ubiquitin-like protease family profile domain-containing protein</fullName>
    </recommendedName>
</protein>
<evidence type="ECO:0000256" key="3">
    <source>
        <dbReference type="ARBA" id="ARBA00022801"/>
    </source>
</evidence>
<accession>A0A3P6QDU0</accession>
<gene>
    <name evidence="5" type="ORF">CGOC_LOCUS852</name>
</gene>
<dbReference type="Pfam" id="PF02902">
    <property type="entry name" value="Peptidase_C48"/>
    <property type="match status" value="1"/>
</dbReference>
<dbReference type="InterPro" id="IPR038765">
    <property type="entry name" value="Papain-like_cys_pep_sf"/>
</dbReference>
<name>A0A3P6QDU0_CYLGO</name>
<keyword evidence="2" id="KW-0645">Protease</keyword>
<dbReference type="SUPFAM" id="SSF54001">
    <property type="entry name" value="Cysteine proteinases"/>
    <property type="match status" value="1"/>
</dbReference>
<dbReference type="GO" id="GO:0006508">
    <property type="term" value="P:proteolysis"/>
    <property type="evidence" value="ECO:0007669"/>
    <property type="project" value="UniProtKB-KW"/>
</dbReference>
<comment type="similarity">
    <text evidence="1">Belongs to the peptidase C48 family.</text>
</comment>
<evidence type="ECO:0000259" key="4">
    <source>
        <dbReference type="PROSITE" id="PS50600"/>
    </source>
</evidence>
<dbReference type="PROSITE" id="PS50600">
    <property type="entry name" value="ULP_PROTEASE"/>
    <property type="match status" value="1"/>
</dbReference>
<proteinExistence type="inferred from homology"/>
<reference evidence="5 6" key="1">
    <citation type="submission" date="2018-11" db="EMBL/GenBank/DDBJ databases">
        <authorList>
            <consortium name="Pathogen Informatics"/>
        </authorList>
    </citation>
    <scope>NUCLEOTIDE SEQUENCE [LARGE SCALE GENOMIC DNA]</scope>
</reference>
<evidence type="ECO:0000313" key="6">
    <source>
        <dbReference type="Proteomes" id="UP000271889"/>
    </source>
</evidence>
<keyword evidence="3" id="KW-0378">Hydrolase</keyword>
<evidence type="ECO:0000256" key="1">
    <source>
        <dbReference type="ARBA" id="ARBA00005234"/>
    </source>
</evidence>
<dbReference type="OrthoDB" id="1939479at2759"/>
<dbReference type="Proteomes" id="UP000271889">
    <property type="component" value="Unassembled WGS sequence"/>
</dbReference>